<dbReference type="SMART" id="SM00872">
    <property type="entry name" value="Alpha-mann_mid"/>
    <property type="match status" value="1"/>
</dbReference>
<keyword evidence="4" id="KW-0326">Glycosidase</keyword>
<organism evidence="6 7">
    <name type="scientific">Rhizobium straminoryzae</name>
    <dbReference type="NCBI Taxonomy" id="1387186"/>
    <lineage>
        <taxon>Bacteria</taxon>
        <taxon>Pseudomonadati</taxon>
        <taxon>Pseudomonadota</taxon>
        <taxon>Alphaproteobacteria</taxon>
        <taxon>Hyphomicrobiales</taxon>
        <taxon>Rhizobiaceae</taxon>
        <taxon>Rhizobium/Agrobacterium group</taxon>
        <taxon>Rhizobium</taxon>
    </lineage>
</organism>
<name>A0A549SVY1_9HYPH</name>
<dbReference type="GO" id="GO:0009313">
    <property type="term" value="P:oligosaccharide catabolic process"/>
    <property type="evidence" value="ECO:0007669"/>
    <property type="project" value="TreeGrafter"/>
</dbReference>
<evidence type="ECO:0000256" key="3">
    <source>
        <dbReference type="ARBA" id="ARBA00022801"/>
    </source>
</evidence>
<keyword evidence="3" id="KW-0378">Hydrolase</keyword>
<dbReference type="Gene3D" id="2.70.98.30">
    <property type="entry name" value="Golgi alpha-mannosidase II, domain 4"/>
    <property type="match status" value="1"/>
</dbReference>
<dbReference type="CDD" id="cd10789">
    <property type="entry name" value="GH38N_AMII_ER_cytosolic"/>
    <property type="match status" value="1"/>
</dbReference>
<dbReference type="Gene3D" id="2.60.40.2220">
    <property type="match status" value="1"/>
</dbReference>
<feature type="domain" description="Glycoside hydrolase family 38 central" evidence="5">
    <location>
        <begin position="515"/>
        <end position="591"/>
    </location>
</feature>
<comment type="similarity">
    <text evidence="1">Belongs to the glycosyl hydrolase 38 family.</text>
</comment>
<evidence type="ECO:0000256" key="1">
    <source>
        <dbReference type="ARBA" id="ARBA00009792"/>
    </source>
</evidence>
<sequence length="1006" mass="112333">MILTSAQRLERLQVRTAELQFWRARATRPLEGWQFDGSPIALREAWPHRNGTVHFTVSGEVPADWPLEDVRLYLDLGGESLISITGADGQAKSYGLDPYHREFHLPSHGFSIATETVARLPFGQPVRKPCLERAELFWIDEEVDRLWLLLRQIAEAVSVLDGHDAVPYLLEAAETCFYSLDWPSATADYVTRIAPETMQQRIWQLPPHKENPEGLNEAQRASVATAYAALMAKLAELQKRFPPQGQIALTGHAHIDLAWLWPYGETRRKMRRTFHTALSLMEGSSDFRFNQSTAHYYAQLEEDDPALLARIVERVKAGQWEVLGGCWVEPDTNMPTGESLARQILYGQRYFEKTFGARHSICWLPDCFGFSGALPQLLVQGGMKSFFTIKVNWSESNRIPADLFWWEGLDGSRVLAHTFNNPMEGYNGFVRPDCFVPTWKNFRQKDRHDTTLLCVGYGDGGGGVTPEMILREEQLRVFPAIPQARWSRVEDFFEAAHATAASRKMHVWQGEIYLELHRATLTSQSDVKRLHRQAERGLITAETIASLAHLLGGARPQSLEPAWRVVMKNEFHDILPGSSIAEVYVDASTELGSVIEEAKAAQKAGLEAIRAQLPAGDDGHVLVVNPSLSPRPLRLDLADGPVRAQTVVAPLSVAVLPVSALRPQPGLVATARSLENEVLKVTLAEDGSIASMLHKPSGREALDDGGNRLFAYPADKPRNWDAWDVEGDYAEKAEEITGFESIELVENGPHRAAIRIRRRWRDSTITQTLSLGANARRLDIHTELDWHDRRVLLRTLTGVAVRSPRAVCECAYGVVERPTHTNTSWDDAMFEAPAHRFVDLAEPGFGLALINDAKYGHSMRGNQLGLSLLRAPVYPDPLADEGYQAFTYALMPHEGSWHEAGVREEAEDLNQPLLAIEATGLACGEWQPVSVEGIPAALSALKVSEEGDGLVLRLYEPAGRRGSLQVKPQEGWQTEGPLTILEEPMADVPADALRSFEVKSWRLRKR</sequence>
<dbReference type="SUPFAM" id="SSF88688">
    <property type="entry name" value="Families 57/38 glycoside transferase middle domain"/>
    <property type="match status" value="1"/>
</dbReference>
<evidence type="ECO:0000313" key="7">
    <source>
        <dbReference type="Proteomes" id="UP000316801"/>
    </source>
</evidence>
<dbReference type="Pfam" id="PF17677">
    <property type="entry name" value="Glyco_hydro38C2"/>
    <property type="match status" value="1"/>
</dbReference>
<dbReference type="GO" id="GO:0030246">
    <property type="term" value="F:carbohydrate binding"/>
    <property type="evidence" value="ECO:0007669"/>
    <property type="project" value="InterPro"/>
</dbReference>
<dbReference type="InterPro" id="IPR000602">
    <property type="entry name" value="Glyco_hydro_38_N"/>
</dbReference>
<dbReference type="EMBL" id="VJMG01000077">
    <property type="protein sequence ID" value="TRL33780.1"/>
    <property type="molecule type" value="Genomic_DNA"/>
</dbReference>
<dbReference type="SUPFAM" id="SSF88713">
    <property type="entry name" value="Glycoside hydrolase/deacetylase"/>
    <property type="match status" value="1"/>
</dbReference>
<dbReference type="Gene3D" id="3.20.110.10">
    <property type="entry name" value="Glycoside hydrolase 38, N terminal domain"/>
    <property type="match status" value="1"/>
</dbReference>
<dbReference type="RefSeq" id="WP_143127432.1">
    <property type="nucleotide sequence ID" value="NZ_VJMG01000077.1"/>
</dbReference>
<keyword evidence="2" id="KW-0479">Metal-binding</keyword>
<dbReference type="InterPro" id="IPR011330">
    <property type="entry name" value="Glyco_hydro/deAcase_b/a-brl"/>
</dbReference>
<evidence type="ECO:0000256" key="2">
    <source>
        <dbReference type="ARBA" id="ARBA00022723"/>
    </source>
</evidence>
<dbReference type="Gene3D" id="1.20.1270.50">
    <property type="entry name" value="Glycoside hydrolase family 38, central domain"/>
    <property type="match status" value="1"/>
</dbReference>
<evidence type="ECO:0000259" key="5">
    <source>
        <dbReference type="SMART" id="SM00872"/>
    </source>
</evidence>
<dbReference type="GO" id="GO:0004559">
    <property type="term" value="F:alpha-mannosidase activity"/>
    <property type="evidence" value="ECO:0007669"/>
    <property type="project" value="InterPro"/>
</dbReference>
<evidence type="ECO:0000313" key="6">
    <source>
        <dbReference type="EMBL" id="TRL33780.1"/>
    </source>
</evidence>
<reference evidence="6 7" key="1">
    <citation type="submission" date="2019-07" db="EMBL/GenBank/DDBJ databases">
        <title>Ln-dependent methylotrophs.</title>
        <authorList>
            <person name="Tani A."/>
        </authorList>
    </citation>
    <scope>NUCLEOTIDE SEQUENCE [LARGE SCALE GENOMIC DNA]</scope>
    <source>
        <strain evidence="6 7">SM12</strain>
    </source>
</reference>
<dbReference type="Pfam" id="PF07748">
    <property type="entry name" value="Glyco_hydro_38C"/>
    <property type="match status" value="1"/>
</dbReference>
<dbReference type="FunFam" id="2.70.98.30:FF:000010">
    <property type="entry name" value="Cytosolic alpha-mannosidase"/>
    <property type="match status" value="1"/>
</dbReference>
<dbReference type="InterPro" id="IPR027291">
    <property type="entry name" value="Glyco_hydro_38_N_sf"/>
</dbReference>
<evidence type="ECO:0000256" key="4">
    <source>
        <dbReference type="ARBA" id="ARBA00023295"/>
    </source>
</evidence>
<dbReference type="InterPro" id="IPR041147">
    <property type="entry name" value="GH38_C"/>
</dbReference>
<dbReference type="InterPro" id="IPR037094">
    <property type="entry name" value="Glyco_hydro_38_cen_sf"/>
</dbReference>
<accession>A0A549SVY1</accession>
<keyword evidence="7" id="KW-1185">Reference proteome</keyword>
<dbReference type="GO" id="GO:0006013">
    <property type="term" value="P:mannose metabolic process"/>
    <property type="evidence" value="ECO:0007669"/>
    <property type="project" value="InterPro"/>
</dbReference>
<dbReference type="InterPro" id="IPR015341">
    <property type="entry name" value="Glyco_hydro_38_cen"/>
</dbReference>
<dbReference type="PANTHER" id="PTHR46017:SF1">
    <property type="entry name" value="ALPHA-MANNOSIDASE 2C1"/>
    <property type="match status" value="1"/>
</dbReference>
<dbReference type="PANTHER" id="PTHR46017">
    <property type="entry name" value="ALPHA-MANNOSIDASE 2C1"/>
    <property type="match status" value="1"/>
</dbReference>
<gene>
    <name evidence="6" type="ORF">FNA46_22345</name>
</gene>
<dbReference type="Pfam" id="PF01074">
    <property type="entry name" value="Glyco_hydro_38N"/>
    <property type="match status" value="1"/>
</dbReference>
<dbReference type="Pfam" id="PF09261">
    <property type="entry name" value="Alpha-mann_mid"/>
    <property type="match status" value="1"/>
</dbReference>
<dbReference type="FunFam" id="3.20.110.10:FF:000002">
    <property type="entry name" value="alpha-mannosidase 2C1 isoform X1"/>
    <property type="match status" value="1"/>
</dbReference>
<protein>
    <submittedName>
        <fullName evidence="6">Alpha-mannosidase</fullName>
    </submittedName>
</protein>
<dbReference type="AlphaFoldDB" id="A0A549SVY1"/>
<dbReference type="SUPFAM" id="SSF74650">
    <property type="entry name" value="Galactose mutarotase-like"/>
    <property type="match status" value="1"/>
</dbReference>
<dbReference type="InterPro" id="IPR011682">
    <property type="entry name" value="Glyco_hydro_38_C"/>
</dbReference>
<dbReference type="InterPro" id="IPR028995">
    <property type="entry name" value="Glyco_hydro_57/38_cen_sf"/>
</dbReference>
<dbReference type="InterPro" id="IPR011013">
    <property type="entry name" value="Gal_mutarotase_sf_dom"/>
</dbReference>
<dbReference type="GO" id="GO:0046872">
    <property type="term" value="F:metal ion binding"/>
    <property type="evidence" value="ECO:0007669"/>
    <property type="project" value="UniProtKB-KW"/>
</dbReference>
<proteinExistence type="inferred from homology"/>
<dbReference type="Proteomes" id="UP000316801">
    <property type="component" value="Unassembled WGS sequence"/>
</dbReference>
<comment type="caution">
    <text evidence="6">The sequence shown here is derived from an EMBL/GenBank/DDBJ whole genome shotgun (WGS) entry which is preliminary data.</text>
</comment>